<dbReference type="RefSeq" id="WP_310266329.1">
    <property type="nucleotide sequence ID" value="NZ_JAVDXU010000002.1"/>
</dbReference>
<protein>
    <submittedName>
        <fullName evidence="1">Uncharacterized protein</fullName>
    </submittedName>
</protein>
<comment type="caution">
    <text evidence="1">The sequence shown here is derived from an EMBL/GenBank/DDBJ whole genome shotgun (WGS) entry which is preliminary data.</text>
</comment>
<dbReference type="EMBL" id="JAVDXU010000002">
    <property type="protein sequence ID" value="MDR7270443.1"/>
    <property type="molecule type" value="Genomic_DNA"/>
</dbReference>
<accession>A0ABU1YNK2</accession>
<name>A0ABU1YNK2_ROSSA</name>
<evidence type="ECO:0000313" key="2">
    <source>
        <dbReference type="Proteomes" id="UP001180453"/>
    </source>
</evidence>
<dbReference type="Proteomes" id="UP001180453">
    <property type="component" value="Unassembled WGS sequence"/>
</dbReference>
<evidence type="ECO:0000313" key="1">
    <source>
        <dbReference type="EMBL" id="MDR7270443.1"/>
    </source>
</evidence>
<proteinExistence type="predicted"/>
<reference evidence="1 2" key="1">
    <citation type="submission" date="2023-07" db="EMBL/GenBank/DDBJ databases">
        <title>Sorghum-associated microbial communities from plants grown in Nebraska, USA.</title>
        <authorList>
            <person name="Schachtman D."/>
        </authorList>
    </citation>
    <scope>NUCLEOTIDE SEQUENCE [LARGE SCALE GENOMIC DNA]</scope>
    <source>
        <strain evidence="1 2">BE314</strain>
    </source>
</reference>
<sequence>MSSELLKWVASGLIAAVLVSTLWMAHAVHPEQGGASLLLAQVAAPATAASAPATATR</sequence>
<keyword evidence="2" id="KW-1185">Reference proteome</keyword>
<organism evidence="1 2">
    <name type="scientific">Roseateles saccharophilus</name>
    <name type="common">Pseudomonas saccharophila</name>
    <dbReference type="NCBI Taxonomy" id="304"/>
    <lineage>
        <taxon>Bacteria</taxon>
        <taxon>Pseudomonadati</taxon>
        <taxon>Pseudomonadota</taxon>
        <taxon>Betaproteobacteria</taxon>
        <taxon>Burkholderiales</taxon>
        <taxon>Sphaerotilaceae</taxon>
        <taxon>Roseateles</taxon>
    </lineage>
</organism>
<gene>
    <name evidence="1" type="ORF">J2X20_003101</name>
</gene>